<evidence type="ECO:0000313" key="2">
    <source>
        <dbReference type="EMBL" id="KRZ47331.1"/>
    </source>
</evidence>
<feature type="non-terminal residue" evidence="2">
    <location>
        <position position="60"/>
    </location>
</feature>
<gene>
    <name evidence="2" type="ORF">T02_9408</name>
</gene>
<proteinExistence type="predicted"/>
<name>A0A0V1KJG0_9BILA</name>
<accession>A0A0V1KJG0</accession>
<dbReference type="AlphaFoldDB" id="A0A0V1KJG0"/>
<evidence type="ECO:0000313" key="3">
    <source>
        <dbReference type="Proteomes" id="UP000054721"/>
    </source>
</evidence>
<protein>
    <submittedName>
        <fullName evidence="2">Uncharacterized protein</fullName>
    </submittedName>
</protein>
<organism evidence="2 3">
    <name type="scientific">Trichinella nativa</name>
    <dbReference type="NCBI Taxonomy" id="6335"/>
    <lineage>
        <taxon>Eukaryota</taxon>
        <taxon>Metazoa</taxon>
        <taxon>Ecdysozoa</taxon>
        <taxon>Nematoda</taxon>
        <taxon>Enoplea</taxon>
        <taxon>Dorylaimia</taxon>
        <taxon>Trichinellida</taxon>
        <taxon>Trichinellidae</taxon>
        <taxon>Trichinella</taxon>
    </lineage>
</organism>
<feature type="non-terminal residue" evidence="2">
    <location>
        <position position="1"/>
    </location>
</feature>
<feature type="region of interest" description="Disordered" evidence="1">
    <location>
        <begin position="1"/>
        <end position="34"/>
    </location>
</feature>
<keyword evidence="3" id="KW-1185">Reference proteome</keyword>
<reference evidence="2 3" key="1">
    <citation type="submission" date="2015-05" db="EMBL/GenBank/DDBJ databases">
        <title>Evolution of Trichinella species and genotypes.</title>
        <authorList>
            <person name="Korhonen P.K."/>
            <person name="Edoardo P."/>
            <person name="Giuseppe L.R."/>
            <person name="Gasser R.B."/>
        </authorList>
    </citation>
    <scope>NUCLEOTIDE SEQUENCE [LARGE SCALE GENOMIC DNA]</scope>
    <source>
        <strain evidence="2">ISS10</strain>
    </source>
</reference>
<comment type="caution">
    <text evidence="2">The sequence shown here is derived from an EMBL/GenBank/DDBJ whole genome shotgun (WGS) entry which is preliminary data.</text>
</comment>
<dbReference type="Proteomes" id="UP000054721">
    <property type="component" value="Unassembled WGS sequence"/>
</dbReference>
<dbReference type="EMBL" id="JYDW01000937">
    <property type="protein sequence ID" value="KRZ47331.1"/>
    <property type="molecule type" value="Genomic_DNA"/>
</dbReference>
<sequence length="60" mass="6731">LPPCAPQRWAGGTPPATWRSSRTPPGCSDYHSVSPPKIHSHSLERFTNRLQLYKSLQFPS</sequence>
<evidence type="ECO:0000256" key="1">
    <source>
        <dbReference type="SAM" id="MobiDB-lite"/>
    </source>
</evidence>